<dbReference type="AlphaFoldDB" id="H2Y1U6"/>
<keyword evidence="1" id="KW-0812">Transmembrane</keyword>
<keyword evidence="3" id="KW-1185">Reference proteome</keyword>
<reference evidence="2" key="2">
    <citation type="journal article" date="2008" name="Genome Biol.">
        <title>Improved genome assembly and evidence-based global gene model set for the chordate Ciona intestinalis: new insight into intron and operon populations.</title>
        <authorList>
            <person name="Satou Y."/>
            <person name="Mineta K."/>
            <person name="Ogasawara M."/>
            <person name="Sasakura Y."/>
            <person name="Shoguchi E."/>
            <person name="Ueno K."/>
            <person name="Yamada L."/>
            <person name="Matsumoto J."/>
            <person name="Wasserscheid J."/>
            <person name="Dewar K."/>
            <person name="Wiley G.B."/>
            <person name="Macmil S.L."/>
            <person name="Roe B.A."/>
            <person name="Zeller R.W."/>
            <person name="Hastings K.E."/>
            <person name="Lemaire P."/>
            <person name="Lindquist E."/>
            <person name="Endo T."/>
            <person name="Hotta K."/>
            <person name="Inaba K."/>
        </authorList>
    </citation>
    <scope>NUCLEOTIDE SEQUENCE [LARGE SCALE GENOMIC DNA]</scope>
    <source>
        <strain evidence="2">wild type</strain>
    </source>
</reference>
<dbReference type="InParanoid" id="H2Y1U6"/>
<sequence length="104" mass="11699">MLNDTTTPQSLVNATILSTTVEYSTAVTQKPFNNTGVYVVVIFLAIIAAFIFAWYATLVCNRARSGIRTYRLRRGYNKRISEADAEDFENPIYFRSPTYSSAAI</sequence>
<evidence type="ECO:0000256" key="1">
    <source>
        <dbReference type="SAM" id="Phobius"/>
    </source>
</evidence>
<dbReference type="EMBL" id="EAAA01002607">
    <property type="status" value="NOT_ANNOTATED_CDS"/>
    <property type="molecule type" value="Genomic_DNA"/>
</dbReference>
<keyword evidence="1" id="KW-0472">Membrane</keyword>
<reference evidence="2" key="3">
    <citation type="submission" date="2025-08" db="UniProtKB">
        <authorList>
            <consortium name="Ensembl"/>
        </authorList>
    </citation>
    <scope>IDENTIFICATION</scope>
</reference>
<evidence type="ECO:0000313" key="3">
    <source>
        <dbReference type="Proteomes" id="UP000008144"/>
    </source>
</evidence>
<organism evidence="2 3">
    <name type="scientific">Ciona intestinalis</name>
    <name type="common">Transparent sea squirt</name>
    <name type="synonym">Ascidia intestinalis</name>
    <dbReference type="NCBI Taxonomy" id="7719"/>
    <lineage>
        <taxon>Eukaryota</taxon>
        <taxon>Metazoa</taxon>
        <taxon>Chordata</taxon>
        <taxon>Tunicata</taxon>
        <taxon>Ascidiacea</taxon>
        <taxon>Phlebobranchia</taxon>
        <taxon>Cionidae</taxon>
        <taxon>Ciona</taxon>
    </lineage>
</organism>
<accession>H2Y1U6</accession>
<dbReference type="Proteomes" id="UP000008144">
    <property type="component" value="Chromosome 8"/>
</dbReference>
<feature type="transmembrane region" description="Helical" evidence="1">
    <location>
        <begin position="37"/>
        <end position="58"/>
    </location>
</feature>
<name>H2Y1U6_CIOIN</name>
<evidence type="ECO:0000313" key="2">
    <source>
        <dbReference type="Ensembl" id="ENSCINP00000035881.1"/>
    </source>
</evidence>
<keyword evidence="1" id="KW-1133">Transmembrane helix</keyword>
<proteinExistence type="predicted"/>
<reference evidence="2" key="4">
    <citation type="submission" date="2025-09" db="UniProtKB">
        <authorList>
            <consortium name="Ensembl"/>
        </authorList>
    </citation>
    <scope>IDENTIFICATION</scope>
</reference>
<protein>
    <submittedName>
        <fullName evidence="2">Uncharacterized protein</fullName>
    </submittedName>
</protein>
<dbReference type="HOGENOM" id="CLU_2249119_0_0_1"/>
<dbReference type="Ensembl" id="ENSCINT00000030511.1">
    <property type="protein sequence ID" value="ENSCINP00000035881.1"/>
    <property type="gene ID" value="ENSCING00000022047.1"/>
</dbReference>
<reference evidence="3" key="1">
    <citation type="journal article" date="2002" name="Science">
        <title>The draft genome of Ciona intestinalis: insights into chordate and vertebrate origins.</title>
        <authorList>
            <person name="Dehal P."/>
            <person name="Satou Y."/>
            <person name="Campbell R.K."/>
            <person name="Chapman J."/>
            <person name="Degnan B."/>
            <person name="De Tomaso A."/>
            <person name="Davidson B."/>
            <person name="Di Gregorio A."/>
            <person name="Gelpke M."/>
            <person name="Goodstein D.M."/>
            <person name="Harafuji N."/>
            <person name="Hastings K.E."/>
            <person name="Ho I."/>
            <person name="Hotta K."/>
            <person name="Huang W."/>
            <person name="Kawashima T."/>
            <person name="Lemaire P."/>
            <person name="Martinez D."/>
            <person name="Meinertzhagen I.A."/>
            <person name="Necula S."/>
            <person name="Nonaka M."/>
            <person name="Putnam N."/>
            <person name="Rash S."/>
            <person name="Saiga H."/>
            <person name="Satake M."/>
            <person name="Terry A."/>
            <person name="Yamada L."/>
            <person name="Wang H.G."/>
            <person name="Awazu S."/>
            <person name="Azumi K."/>
            <person name="Boore J."/>
            <person name="Branno M."/>
            <person name="Chin-Bow S."/>
            <person name="DeSantis R."/>
            <person name="Doyle S."/>
            <person name="Francino P."/>
            <person name="Keys D.N."/>
            <person name="Haga S."/>
            <person name="Hayashi H."/>
            <person name="Hino K."/>
            <person name="Imai K.S."/>
            <person name="Inaba K."/>
            <person name="Kano S."/>
            <person name="Kobayashi K."/>
            <person name="Kobayashi M."/>
            <person name="Lee B.I."/>
            <person name="Makabe K.W."/>
            <person name="Manohar C."/>
            <person name="Matassi G."/>
            <person name="Medina M."/>
            <person name="Mochizuki Y."/>
            <person name="Mount S."/>
            <person name="Morishita T."/>
            <person name="Miura S."/>
            <person name="Nakayama A."/>
            <person name="Nishizaka S."/>
            <person name="Nomoto H."/>
            <person name="Ohta F."/>
            <person name="Oishi K."/>
            <person name="Rigoutsos I."/>
            <person name="Sano M."/>
            <person name="Sasaki A."/>
            <person name="Sasakura Y."/>
            <person name="Shoguchi E."/>
            <person name="Shin-i T."/>
            <person name="Spagnuolo A."/>
            <person name="Stainier D."/>
            <person name="Suzuki M.M."/>
            <person name="Tassy O."/>
            <person name="Takatori N."/>
            <person name="Tokuoka M."/>
            <person name="Yagi K."/>
            <person name="Yoshizaki F."/>
            <person name="Wada S."/>
            <person name="Zhang C."/>
            <person name="Hyatt P.D."/>
            <person name="Larimer F."/>
            <person name="Detter C."/>
            <person name="Doggett N."/>
            <person name="Glavina T."/>
            <person name="Hawkins T."/>
            <person name="Richardson P."/>
            <person name="Lucas S."/>
            <person name="Kohara Y."/>
            <person name="Levine M."/>
            <person name="Satoh N."/>
            <person name="Rokhsar D.S."/>
        </authorList>
    </citation>
    <scope>NUCLEOTIDE SEQUENCE [LARGE SCALE GENOMIC DNA]</scope>
</reference>